<dbReference type="AlphaFoldDB" id="A0A7G8Q5Z7"/>
<sequence>MNDFARHQAPTNQQRRIAEEAAEWYLDQREGLSAEQHAAFMDWLCRSPAHVAEYLAMTRLHGDLAAAAALDPLTTAQLKEHAAQEHAVTPLRLSTQSGRPATEPTRRWRRAPMQAAAAALVLCLGAPTWLQQSPVHWDAYASDAGQVRSLQLDDGSQLELDANSIVLTQFDLTQRRVELWRGGALVDVAHDPARPLKVRLGRNELQDIGTVFDVHLGKNGNRVTVISGRVKVWQPAHSAWMASPDNIGSLVADLSGGQQARLHDDGSLDLVDRQANLSDSTAWLPSDIHFEGATVAEVARRFNAYTTQPLDIEDAGVAATRISGRFHARDVDAFITYLQTLPGVQVARGADSVRVYAGNGPLKDVRRL</sequence>
<dbReference type="InterPro" id="IPR032623">
    <property type="entry name" value="FecR_N"/>
</dbReference>
<gene>
    <name evidence="3" type="ORF">H8F01_03295</name>
</gene>
<keyword evidence="4" id="KW-1185">Reference proteome</keyword>
<organism evidence="3 4">
    <name type="scientific">Dyella telluris</name>
    <dbReference type="NCBI Taxonomy" id="2763498"/>
    <lineage>
        <taxon>Bacteria</taxon>
        <taxon>Pseudomonadati</taxon>
        <taxon>Pseudomonadota</taxon>
        <taxon>Gammaproteobacteria</taxon>
        <taxon>Lysobacterales</taxon>
        <taxon>Rhodanobacteraceae</taxon>
        <taxon>Dyella</taxon>
    </lineage>
</organism>
<feature type="domain" description="FecR protein" evidence="1">
    <location>
        <begin position="139"/>
        <end position="231"/>
    </location>
</feature>
<evidence type="ECO:0000259" key="1">
    <source>
        <dbReference type="Pfam" id="PF04773"/>
    </source>
</evidence>
<dbReference type="Gene3D" id="2.60.120.1440">
    <property type="match status" value="1"/>
</dbReference>
<dbReference type="Pfam" id="PF16220">
    <property type="entry name" value="DUF4880"/>
    <property type="match status" value="1"/>
</dbReference>
<accession>A0A7G8Q5Z7</accession>
<dbReference type="PIRSF" id="PIRSF018266">
    <property type="entry name" value="FecR"/>
    <property type="match status" value="1"/>
</dbReference>
<proteinExistence type="predicted"/>
<dbReference type="PANTHER" id="PTHR30273:SF2">
    <property type="entry name" value="PROTEIN FECR"/>
    <property type="match status" value="1"/>
</dbReference>
<dbReference type="PANTHER" id="PTHR30273">
    <property type="entry name" value="PERIPLASMIC SIGNAL SENSOR AND SIGMA FACTOR ACTIVATOR FECR-RELATED"/>
    <property type="match status" value="1"/>
</dbReference>
<evidence type="ECO:0000313" key="4">
    <source>
        <dbReference type="Proteomes" id="UP000515873"/>
    </source>
</evidence>
<evidence type="ECO:0000259" key="2">
    <source>
        <dbReference type="Pfam" id="PF16220"/>
    </source>
</evidence>
<dbReference type="GO" id="GO:0016989">
    <property type="term" value="F:sigma factor antagonist activity"/>
    <property type="evidence" value="ECO:0007669"/>
    <property type="project" value="TreeGrafter"/>
</dbReference>
<reference evidence="3 4" key="1">
    <citation type="submission" date="2020-08" db="EMBL/GenBank/DDBJ databases">
        <title>Dyella sp. G9 isolated from forest soil.</title>
        <authorList>
            <person name="Fu J."/>
            <person name="Qiu L."/>
        </authorList>
    </citation>
    <scope>NUCLEOTIDE SEQUENCE [LARGE SCALE GENOMIC DNA]</scope>
    <source>
        <strain evidence="3 4">G9</strain>
    </source>
</reference>
<feature type="domain" description="FecR N-terminal" evidence="2">
    <location>
        <begin position="19"/>
        <end position="60"/>
    </location>
</feature>
<dbReference type="InterPro" id="IPR006860">
    <property type="entry name" value="FecR"/>
</dbReference>
<dbReference type="EMBL" id="CP060412">
    <property type="protein sequence ID" value="QNK02205.1"/>
    <property type="molecule type" value="Genomic_DNA"/>
</dbReference>
<dbReference type="Pfam" id="PF04773">
    <property type="entry name" value="FecR"/>
    <property type="match status" value="1"/>
</dbReference>
<protein>
    <submittedName>
        <fullName evidence="3">FecR domain-containing protein</fullName>
    </submittedName>
</protein>
<dbReference type="RefSeq" id="WP_187057662.1">
    <property type="nucleotide sequence ID" value="NZ_CP060412.1"/>
</dbReference>
<name>A0A7G8Q5Z7_9GAMM</name>
<dbReference type="Proteomes" id="UP000515873">
    <property type="component" value="Chromosome"/>
</dbReference>
<dbReference type="KEGG" id="dtl:H8F01_03295"/>
<evidence type="ECO:0000313" key="3">
    <source>
        <dbReference type="EMBL" id="QNK02205.1"/>
    </source>
</evidence>
<dbReference type="InterPro" id="IPR012373">
    <property type="entry name" value="Ferrdict_sens_TM"/>
</dbReference>